<dbReference type="STRING" id="67267.GCA_000716675_01865"/>
<accession>A0A1Z1WP86</accession>
<keyword evidence="3" id="KW-1185">Reference proteome</keyword>
<dbReference type="KEGG" id="salf:SMD44_07720"/>
<reference evidence="2 3" key="1">
    <citation type="submission" date="2017-05" db="EMBL/GenBank/DDBJ databases">
        <title>Streptomyces alboflavus Genome sequencing and assembly.</title>
        <authorList>
            <person name="Wang Y."/>
            <person name="Du B."/>
            <person name="Ding Y."/>
            <person name="Liu H."/>
            <person name="Hou Q."/>
            <person name="Liu K."/>
            <person name="Wang C."/>
            <person name="Yao L."/>
        </authorList>
    </citation>
    <scope>NUCLEOTIDE SEQUENCE [LARGE SCALE GENOMIC DNA]</scope>
    <source>
        <strain evidence="2 3">MDJK44</strain>
    </source>
</reference>
<feature type="compositionally biased region" description="Basic and acidic residues" evidence="1">
    <location>
        <begin position="35"/>
        <end position="50"/>
    </location>
</feature>
<sequence length="72" mass="7748">MTSSSKEAVVMHHEFQTARQAEILARAAHRRLAREAEEAAKAAKAAKEARTATPTADSGPGPDSRTRYARTA</sequence>
<evidence type="ECO:0000313" key="3">
    <source>
        <dbReference type="Proteomes" id="UP000195880"/>
    </source>
</evidence>
<evidence type="ECO:0000313" key="2">
    <source>
        <dbReference type="EMBL" id="ARX88233.1"/>
    </source>
</evidence>
<feature type="region of interest" description="Disordered" evidence="1">
    <location>
        <begin position="35"/>
        <end position="72"/>
    </location>
</feature>
<gene>
    <name evidence="2" type="ORF">SMD44_07720</name>
</gene>
<name>A0A1Z1WP86_9ACTN</name>
<dbReference type="EMBL" id="CP021748">
    <property type="protein sequence ID" value="ARX88233.1"/>
    <property type="molecule type" value="Genomic_DNA"/>
</dbReference>
<dbReference type="AlphaFoldDB" id="A0A1Z1WP86"/>
<organism evidence="2 3">
    <name type="scientific">Streptomyces alboflavus</name>
    <dbReference type="NCBI Taxonomy" id="67267"/>
    <lineage>
        <taxon>Bacteria</taxon>
        <taxon>Bacillati</taxon>
        <taxon>Actinomycetota</taxon>
        <taxon>Actinomycetes</taxon>
        <taxon>Kitasatosporales</taxon>
        <taxon>Streptomycetaceae</taxon>
        <taxon>Streptomyces</taxon>
    </lineage>
</organism>
<protein>
    <submittedName>
        <fullName evidence="2">Uncharacterized protein</fullName>
    </submittedName>
</protein>
<proteinExistence type="predicted"/>
<evidence type="ECO:0000256" key="1">
    <source>
        <dbReference type="SAM" id="MobiDB-lite"/>
    </source>
</evidence>
<dbReference type="Proteomes" id="UP000195880">
    <property type="component" value="Chromosome"/>
</dbReference>